<name>A0A512AQI8_9SPHN</name>
<feature type="transmembrane region" description="Helical" evidence="6">
    <location>
        <begin position="341"/>
        <end position="363"/>
    </location>
</feature>
<evidence type="ECO:0000313" key="8">
    <source>
        <dbReference type="EMBL" id="GEO01960.1"/>
    </source>
</evidence>
<dbReference type="Pfam" id="PF07690">
    <property type="entry name" value="MFS_1"/>
    <property type="match status" value="1"/>
</dbReference>
<dbReference type="PANTHER" id="PTHR43791:SF36">
    <property type="entry name" value="TRANSPORTER, PUTATIVE (AFU_ORTHOLOGUE AFUA_6G08340)-RELATED"/>
    <property type="match status" value="1"/>
</dbReference>
<evidence type="ECO:0000256" key="3">
    <source>
        <dbReference type="ARBA" id="ARBA00022692"/>
    </source>
</evidence>
<dbReference type="InterPro" id="IPR020846">
    <property type="entry name" value="MFS_dom"/>
</dbReference>
<comment type="caution">
    <text evidence="8">The sequence shown here is derived from an EMBL/GenBank/DDBJ whole genome shotgun (WGS) entry which is preliminary data.</text>
</comment>
<keyword evidence="4 6" id="KW-1133">Transmembrane helix</keyword>
<keyword evidence="5 6" id="KW-0472">Membrane</keyword>
<organism evidence="8 9">
    <name type="scientific">Novosphingobium sediminis</name>
    <dbReference type="NCBI Taxonomy" id="707214"/>
    <lineage>
        <taxon>Bacteria</taxon>
        <taxon>Pseudomonadati</taxon>
        <taxon>Pseudomonadota</taxon>
        <taxon>Alphaproteobacteria</taxon>
        <taxon>Sphingomonadales</taxon>
        <taxon>Sphingomonadaceae</taxon>
        <taxon>Novosphingobium</taxon>
    </lineage>
</organism>
<sequence length="440" mass="46521">MSQNGKSDASDGSSAIGKINLRILPFLFFVIFAAFVDRTNVSYAALPMSSHLGLTASMFGFGAGIFFLGEALFSVPSTMAARRAGVHKWIPLLMVGWGTCASAMAFVTRPVAFYVLRFLLGVAEAGVMPSMILAAALWWPESHRARVITGITSGTGVAMVVGAPLAAVLIEIEGALDLAGWRWLFLLEGLPVIAVGLVALLVFPADPQSARWLSQSQKHWLARQMQGDAARRSEPGDDAPLPLSSHLDLLLVAALLNFSAAGAIATLGFWLPQIGQQSLGYSLGDVGRLLAPLYFVGIGLAYVVSHVSDRRRSRYPIVAGCSVGTAAIIAVSTSLGTTVTAFVLLVIASLVARCMGGVFMAAISEDMTGRIAGKGLGIVMISAAIGMFCGNWVFGVLRDVSDGFGAGLGALMTVACLCALYLERRRARSQKWHFRPPVVD</sequence>
<dbReference type="Proteomes" id="UP000321464">
    <property type="component" value="Unassembled WGS sequence"/>
</dbReference>
<feature type="transmembrane region" description="Helical" evidence="6">
    <location>
        <begin position="249"/>
        <end position="271"/>
    </location>
</feature>
<dbReference type="InterPro" id="IPR036259">
    <property type="entry name" value="MFS_trans_sf"/>
</dbReference>
<feature type="transmembrane region" description="Helical" evidence="6">
    <location>
        <begin position="403"/>
        <end position="422"/>
    </location>
</feature>
<dbReference type="GO" id="GO:0016020">
    <property type="term" value="C:membrane"/>
    <property type="evidence" value="ECO:0007669"/>
    <property type="project" value="UniProtKB-SubCell"/>
</dbReference>
<proteinExistence type="predicted"/>
<feature type="transmembrane region" description="Helical" evidence="6">
    <location>
        <begin position="20"/>
        <end position="36"/>
    </location>
</feature>
<protein>
    <submittedName>
        <fullName evidence="8">MFS transporter</fullName>
    </submittedName>
</protein>
<feature type="transmembrane region" description="Helical" evidence="6">
    <location>
        <begin position="48"/>
        <end position="68"/>
    </location>
</feature>
<feature type="transmembrane region" description="Helical" evidence="6">
    <location>
        <begin position="182"/>
        <end position="203"/>
    </location>
</feature>
<dbReference type="AlphaFoldDB" id="A0A512AQI8"/>
<evidence type="ECO:0000256" key="4">
    <source>
        <dbReference type="ARBA" id="ARBA00022989"/>
    </source>
</evidence>
<dbReference type="PANTHER" id="PTHR43791">
    <property type="entry name" value="PERMEASE-RELATED"/>
    <property type="match status" value="1"/>
</dbReference>
<evidence type="ECO:0000256" key="1">
    <source>
        <dbReference type="ARBA" id="ARBA00004141"/>
    </source>
</evidence>
<evidence type="ECO:0000256" key="5">
    <source>
        <dbReference type="ARBA" id="ARBA00023136"/>
    </source>
</evidence>
<feature type="transmembrane region" description="Helical" evidence="6">
    <location>
        <begin position="89"/>
        <end position="108"/>
    </location>
</feature>
<dbReference type="SUPFAM" id="SSF103473">
    <property type="entry name" value="MFS general substrate transporter"/>
    <property type="match status" value="1"/>
</dbReference>
<dbReference type="Gene3D" id="1.20.1250.20">
    <property type="entry name" value="MFS general substrate transporter like domains"/>
    <property type="match status" value="2"/>
</dbReference>
<feature type="transmembrane region" description="Helical" evidence="6">
    <location>
        <begin position="291"/>
        <end position="308"/>
    </location>
</feature>
<dbReference type="EMBL" id="BJYR01000030">
    <property type="protein sequence ID" value="GEO01960.1"/>
    <property type="molecule type" value="Genomic_DNA"/>
</dbReference>
<evidence type="ECO:0000313" key="9">
    <source>
        <dbReference type="Proteomes" id="UP000321464"/>
    </source>
</evidence>
<accession>A0A512AQI8</accession>
<keyword evidence="2" id="KW-0813">Transport</keyword>
<keyword evidence="9" id="KW-1185">Reference proteome</keyword>
<gene>
    <name evidence="8" type="primary">ttuB_2</name>
    <name evidence="8" type="ORF">NSE01_37920</name>
</gene>
<dbReference type="PROSITE" id="PS50850">
    <property type="entry name" value="MFS"/>
    <property type="match status" value="1"/>
</dbReference>
<feature type="transmembrane region" description="Helical" evidence="6">
    <location>
        <begin position="151"/>
        <end position="170"/>
    </location>
</feature>
<dbReference type="GO" id="GO:0022857">
    <property type="term" value="F:transmembrane transporter activity"/>
    <property type="evidence" value="ECO:0007669"/>
    <property type="project" value="InterPro"/>
</dbReference>
<comment type="subcellular location">
    <subcellularLocation>
        <location evidence="1">Membrane</location>
        <topology evidence="1">Multi-pass membrane protein</topology>
    </subcellularLocation>
</comment>
<dbReference type="InterPro" id="IPR011701">
    <property type="entry name" value="MFS"/>
</dbReference>
<evidence type="ECO:0000259" key="7">
    <source>
        <dbReference type="PROSITE" id="PS50850"/>
    </source>
</evidence>
<dbReference type="RefSeq" id="WP_170233909.1">
    <property type="nucleotide sequence ID" value="NZ_BJYR01000030.1"/>
</dbReference>
<evidence type="ECO:0000256" key="6">
    <source>
        <dbReference type="SAM" id="Phobius"/>
    </source>
</evidence>
<evidence type="ECO:0000256" key="2">
    <source>
        <dbReference type="ARBA" id="ARBA00022448"/>
    </source>
</evidence>
<keyword evidence="3 6" id="KW-0812">Transmembrane</keyword>
<feature type="transmembrane region" description="Helical" evidence="6">
    <location>
        <begin position="375"/>
        <end position="397"/>
    </location>
</feature>
<feature type="domain" description="Major facilitator superfamily (MFS) profile" evidence="7">
    <location>
        <begin position="23"/>
        <end position="427"/>
    </location>
</feature>
<feature type="transmembrane region" description="Helical" evidence="6">
    <location>
        <begin position="315"/>
        <end position="335"/>
    </location>
</feature>
<feature type="transmembrane region" description="Helical" evidence="6">
    <location>
        <begin position="114"/>
        <end position="139"/>
    </location>
</feature>
<reference evidence="8 9" key="1">
    <citation type="submission" date="2019-07" db="EMBL/GenBank/DDBJ databases">
        <title>Whole genome shotgun sequence of Novosphingobium sediminis NBRC 106119.</title>
        <authorList>
            <person name="Hosoyama A."/>
            <person name="Uohara A."/>
            <person name="Ohji S."/>
            <person name="Ichikawa N."/>
        </authorList>
    </citation>
    <scope>NUCLEOTIDE SEQUENCE [LARGE SCALE GENOMIC DNA]</scope>
    <source>
        <strain evidence="8 9">NBRC 106119</strain>
    </source>
</reference>